<feature type="compositionally biased region" description="Acidic residues" evidence="1">
    <location>
        <begin position="52"/>
        <end position="62"/>
    </location>
</feature>
<proteinExistence type="predicted"/>
<feature type="region of interest" description="Disordered" evidence="1">
    <location>
        <begin position="1"/>
        <end position="71"/>
    </location>
</feature>
<feature type="compositionally biased region" description="Basic and acidic residues" evidence="1">
    <location>
        <begin position="42"/>
        <end position="51"/>
    </location>
</feature>
<organism evidence="2 3">
    <name type="scientific">Malus baccata</name>
    <name type="common">Siberian crab apple</name>
    <name type="synonym">Pyrus baccata</name>
    <dbReference type="NCBI Taxonomy" id="106549"/>
    <lineage>
        <taxon>Eukaryota</taxon>
        <taxon>Viridiplantae</taxon>
        <taxon>Streptophyta</taxon>
        <taxon>Embryophyta</taxon>
        <taxon>Tracheophyta</taxon>
        <taxon>Spermatophyta</taxon>
        <taxon>Magnoliopsida</taxon>
        <taxon>eudicotyledons</taxon>
        <taxon>Gunneridae</taxon>
        <taxon>Pentapetalae</taxon>
        <taxon>rosids</taxon>
        <taxon>fabids</taxon>
        <taxon>Rosales</taxon>
        <taxon>Rosaceae</taxon>
        <taxon>Amygdaloideae</taxon>
        <taxon>Maleae</taxon>
        <taxon>Malus</taxon>
    </lineage>
</organism>
<dbReference type="AlphaFoldDB" id="A0A540M445"/>
<keyword evidence="3" id="KW-1185">Reference proteome</keyword>
<evidence type="ECO:0000313" key="3">
    <source>
        <dbReference type="Proteomes" id="UP000315295"/>
    </source>
</evidence>
<reference evidence="2 3" key="1">
    <citation type="journal article" date="2019" name="G3 (Bethesda)">
        <title>Sequencing of a Wild Apple (Malus baccata) Genome Unravels the Differences Between Cultivated and Wild Apple Species Regarding Disease Resistance and Cold Tolerance.</title>
        <authorList>
            <person name="Chen X."/>
        </authorList>
    </citation>
    <scope>NUCLEOTIDE SEQUENCE [LARGE SCALE GENOMIC DNA]</scope>
    <source>
        <strain evidence="3">cv. Shandingzi</strain>
        <tissue evidence="2">Leaves</tissue>
    </source>
</reference>
<evidence type="ECO:0000256" key="1">
    <source>
        <dbReference type="SAM" id="MobiDB-lite"/>
    </source>
</evidence>
<feature type="compositionally biased region" description="Acidic residues" evidence="1">
    <location>
        <begin position="29"/>
        <end position="41"/>
    </location>
</feature>
<gene>
    <name evidence="2" type="ORF">C1H46_020852</name>
</gene>
<dbReference type="Proteomes" id="UP000315295">
    <property type="component" value="Unassembled WGS sequence"/>
</dbReference>
<accession>A0A540M445</accession>
<dbReference type="STRING" id="106549.A0A540M445"/>
<sequence>MADEEGPERGEINGGPASMDSIESRWVFQDEDDSDLDDDDAEAHAMHRTVVDSEDDEEEDDNAEQRLIRTGPRVDSFDVEALEVPGALRNEYENLLYETECSYINHIHHRKYKS</sequence>
<name>A0A540M445_MALBA</name>
<evidence type="ECO:0000313" key="2">
    <source>
        <dbReference type="EMBL" id="TQD93505.1"/>
    </source>
</evidence>
<dbReference type="EMBL" id="VIEB01000365">
    <property type="protein sequence ID" value="TQD93505.1"/>
    <property type="molecule type" value="Genomic_DNA"/>
</dbReference>
<comment type="caution">
    <text evidence="2">The sequence shown here is derived from an EMBL/GenBank/DDBJ whole genome shotgun (WGS) entry which is preliminary data.</text>
</comment>
<protein>
    <submittedName>
        <fullName evidence="2">Uncharacterized protein</fullName>
    </submittedName>
</protein>